<organism evidence="2 3">
    <name type="scientific">Klebsormidium nitens</name>
    <name type="common">Green alga</name>
    <name type="synonym">Ulothrix nitens</name>
    <dbReference type="NCBI Taxonomy" id="105231"/>
    <lineage>
        <taxon>Eukaryota</taxon>
        <taxon>Viridiplantae</taxon>
        <taxon>Streptophyta</taxon>
        <taxon>Klebsormidiophyceae</taxon>
        <taxon>Klebsormidiales</taxon>
        <taxon>Klebsormidiaceae</taxon>
        <taxon>Klebsormidium</taxon>
    </lineage>
</organism>
<dbReference type="Proteomes" id="UP000054558">
    <property type="component" value="Unassembled WGS sequence"/>
</dbReference>
<proteinExistence type="predicted"/>
<evidence type="ECO:0000256" key="1">
    <source>
        <dbReference type="SAM" id="MobiDB-lite"/>
    </source>
</evidence>
<gene>
    <name evidence="2" type="ORF">KFL_000340450</name>
</gene>
<evidence type="ECO:0000313" key="3">
    <source>
        <dbReference type="Proteomes" id="UP000054558"/>
    </source>
</evidence>
<sequence length="143" mass="15202">MVDFYSLYLQHASPQDLSGVIVAHPLLFDKLYRLFRRASLTSKEVLRRDLEKALKNLGVPSFELLFQCRALFLPAQPGGLMTGTKLTGGLIPGVKYIGGLIPNGTIVERGFPTGASPQGGGPEAAASAPPRERASVAALGGRI</sequence>
<keyword evidence="3" id="KW-1185">Reference proteome</keyword>
<reference evidence="2 3" key="1">
    <citation type="journal article" date="2014" name="Nat. Commun.">
        <title>Klebsormidium flaccidum genome reveals primary factors for plant terrestrial adaptation.</title>
        <authorList>
            <person name="Hori K."/>
            <person name="Maruyama F."/>
            <person name="Fujisawa T."/>
            <person name="Togashi T."/>
            <person name="Yamamoto N."/>
            <person name="Seo M."/>
            <person name="Sato S."/>
            <person name="Yamada T."/>
            <person name="Mori H."/>
            <person name="Tajima N."/>
            <person name="Moriyama T."/>
            <person name="Ikeuchi M."/>
            <person name="Watanabe M."/>
            <person name="Wada H."/>
            <person name="Kobayashi K."/>
            <person name="Saito M."/>
            <person name="Masuda T."/>
            <person name="Sasaki-Sekimoto Y."/>
            <person name="Mashiguchi K."/>
            <person name="Awai K."/>
            <person name="Shimojima M."/>
            <person name="Masuda S."/>
            <person name="Iwai M."/>
            <person name="Nobusawa T."/>
            <person name="Narise T."/>
            <person name="Kondo S."/>
            <person name="Saito H."/>
            <person name="Sato R."/>
            <person name="Murakawa M."/>
            <person name="Ihara Y."/>
            <person name="Oshima-Yamada Y."/>
            <person name="Ohtaka K."/>
            <person name="Satoh M."/>
            <person name="Sonobe K."/>
            <person name="Ishii M."/>
            <person name="Ohtani R."/>
            <person name="Kanamori-Sato M."/>
            <person name="Honoki R."/>
            <person name="Miyazaki D."/>
            <person name="Mochizuki H."/>
            <person name="Umetsu J."/>
            <person name="Higashi K."/>
            <person name="Shibata D."/>
            <person name="Kamiya Y."/>
            <person name="Sato N."/>
            <person name="Nakamura Y."/>
            <person name="Tabata S."/>
            <person name="Ida S."/>
            <person name="Kurokawa K."/>
            <person name="Ohta H."/>
        </authorList>
    </citation>
    <scope>NUCLEOTIDE SEQUENCE [LARGE SCALE GENOMIC DNA]</scope>
    <source>
        <strain evidence="2 3">NIES-2285</strain>
    </source>
</reference>
<feature type="region of interest" description="Disordered" evidence="1">
    <location>
        <begin position="111"/>
        <end position="143"/>
    </location>
</feature>
<dbReference type="EMBL" id="DF236983">
    <property type="protein sequence ID" value="GAQ79642.1"/>
    <property type="molecule type" value="Genomic_DNA"/>
</dbReference>
<name>A0A1Y1HPD3_KLENI</name>
<protein>
    <submittedName>
        <fullName evidence="2">Cysteine proteinases superfamily protein</fullName>
    </submittedName>
</protein>
<evidence type="ECO:0000313" key="2">
    <source>
        <dbReference type="EMBL" id="GAQ79642.1"/>
    </source>
</evidence>
<dbReference type="AlphaFoldDB" id="A0A1Y1HPD3"/>
<accession>A0A1Y1HPD3</accession>